<accession>G9MR12</accession>
<gene>
    <name evidence="1" type="ORF">TRIVIDRAFT_60609</name>
</gene>
<dbReference type="AlphaFoldDB" id="G9MR12"/>
<comment type="caution">
    <text evidence="1">The sequence shown here is derived from an EMBL/GenBank/DDBJ whole genome shotgun (WGS) entry which is preliminary data.</text>
</comment>
<sequence>MASGNLVLSFAFPSIPSIPMTNASKHIHHARAQLEPYTSHIYGQMSPKPNAEAMHEWRKWIPIADSEAVIGPEGEPVTGCDAGCDGAARGSWYGDTGMLSPGYTGTSDFDAHVQEVQYRHPLGKDKSKRK</sequence>
<proteinExistence type="predicted"/>
<dbReference type="VEuPathDB" id="FungiDB:TRIVIDRAFT_60609"/>
<dbReference type="Proteomes" id="UP000007115">
    <property type="component" value="Unassembled WGS sequence"/>
</dbReference>
<organism evidence="1 2">
    <name type="scientific">Hypocrea virens (strain Gv29-8 / FGSC 10586)</name>
    <name type="common">Gliocladium virens</name>
    <name type="synonym">Trichoderma virens</name>
    <dbReference type="NCBI Taxonomy" id="413071"/>
    <lineage>
        <taxon>Eukaryota</taxon>
        <taxon>Fungi</taxon>
        <taxon>Dikarya</taxon>
        <taxon>Ascomycota</taxon>
        <taxon>Pezizomycotina</taxon>
        <taxon>Sordariomycetes</taxon>
        <taxon>Hypocreomycetidae</taxon>
        <taxon>Hypocreales</taxon>
        <taxon>Hypocreaceae</taxon>
        <taxon>Trichoderma</taxon>
    </lineage>
</organism>
<evidence type="ECO:0000313" key="1">
    <source>
        <dbReference type="EMBL" id="EHK22539.1"/>
    </source>
</evidence>
<dbReference type="InParanoid" id="G9MR12"/>
<protein>
    <submittedName>
        <fullName evidence="1">Uncharacterized protein</fullName>
    </submittedName>
</protein>
<reference evidence="1 2" key="1">
    <citation type="journal article" date="2011" name="Genome Biol.">
        <title>Comparative genome sequence analysis underscores mycoparasitism as the ancestral life style of Trichoderma.</title>
        <authorList>
            <person name="Kubicek C.P."/>
            <person name="Herrera-Estrella A."/>
            <person name="Seidl-Seiboth V."/>
            <person name="Martinez D.A."/>
            <person name="Druzhinina I.S."/>
            <person name="Thon M."/>
            <person name="Zeilinger S."/>
            <person name="Casas-Flores S."/>
            <person name="Horwitz B.A."/>
            <person name="Mukherjee P.K."/>
            <person name="Mukherjee M."/>
            <person name="Kredics L."/>
            <person name="Alcaraz L.D."/>
            <person name="Aerts A."/>
            <person name="Antal Z."/>
            <person name="Atanasova L."/>
            <person name="Cervantes-Badillo M.G."/>
            <person name="Challacombe J."/>
            <person name="Chertkov O."/>
            <person name="McCluskey K."/>
            <person name="Coulpier F."/>
            <person name="Deshpande N."/>
            <person name="von Doehren H."/>
            <person name="Ebbole D.J."/>
            <person name="Esquivel-Naranjo E.U."/>
            <person name="Fekete E."/>
            <person name="Flipphi M."/>
            <person name="Glaser F."/>
            <person name="Gomez-Rodriguez E.Y."/>
            <person name="Gruber S."/>
            <person name="Han C."/>
            <person name="Henrissat B."/>
            <person name="Hermosa R."/>
            <person name="Hernandez-Onate M."/>
            <person name="Karaffa L."/>
            <person name="Kosti I."/>
            <person name="Le Crom S."/>
            <person name="Lindquist E."/>
            <person name="Lucas S."/>
            <person name="Luebeck M."/>
            <person name="Luebeck P.S."/>
            <person name="Margeot A."/>
            <person name="Metz B."/>
            <person name="Misra M."/>
            <person name="Nevalainen H."/>
            <person name="Omann M."/>
            <person name="Packer N."/>
            <person name="Perrone G."/>
            <person name="Uresti-Rivera E.E."/>
            <person name="Salamov A."/>
            <person name="Schmoll M."/>
            <person name="Seiboth B."/>
            <person name="Shapiro H."/>
            <person name="Sukno S."/>
            <person name="Tamayo-Ramos J.A."/>
            <person name="Tisch D."/>
            <person name="Wiest A."/>
            <person name="Wilkinson H.H."/>
            <person name="Zhang M."/>
            <person name="Coutinho P.M."/>
            <person name="Kenerley C.M."/>
            <person name="Monte E."/>
            <person name="Baker S.E."/>
            <person name="Grigoriev I.V."/>
        </authorList>
    </citation>
    <scope>NUCLEOTIDE SEQUENCE [LARGE SCALE GENOMIC DNA]</scope>
    <source>
        <strain evidence="2">Gv29-8 / FGSC 10586</strain>
    </source>
</reference>
<keyword evidence="2" id="KW-1185">Reference proteome</keyword>
<dbReference type="EMBL" id="ABDF02000006">
    <property type="protein sequence ID" value="EHK22539.1"/>
    <property type="molecule type" value="Genomic_DNA"/>
</dbReference>
<dbReference type="RefSeq" id="XP_013956755.1">
    <property type="nucleotide sequence ID" value="XM_014101280.1"/>
</dbReference>
<dbReference type="GeneID" id="25796102"/>
<dbReference type="HOGENOM" id="CLU_1938462_0_0_1"/>
<evidence type="ECO:0000313" key="2">
    <source>
        <dbReference type="Proteomes" id="UP000007115"/>
    </source>
</evidence>
<name>G9MR12_HYPVG</name>